<dbReference type="Pfam" id="PF00296">
    <property type="entry name" value="Bac_luciferase"/>
    <property type="match status" value="1"/>
</dbReference>
<feature type="binding site" evidence="6">
    <location>
        <position position="44"/>
    </location>
    <ligand>
        <name>FMN</name>
        <dbReference type="ChEBI" id="CHEBI:58210"/>
    </ligand>
</feature>
<proteinExistence type="inferred from homology"/>
<organism evidence="8 9">
    <name type="scientific">Streptomyces luteoverticillatus</name>
    <name type="common">Streptoverticillium luteoverticillatus</name>
    <dbReference type="NCBI Taxonomy" id="66425"/>
    <lineage>
        <taxon>Bacteria</taxon>
        <taxon>Bacillati</taxon>
        <taxon>Actinomycetota</taxon>
        <taxon>Actinomycetes</taxon>
        <taxon>Kitasatosporales</taxon>
        <taxon>Streptomycetaceae</taxon>
        <taxon>Streptomyces</taxon>
    </lineage>
</organism>
<accession>A0A3Q9FTX4</accession>
<gene>
    <name evidence="8" type="ORF">EKH77_06715</name>
</gene>
<evidence type="ECO:0000259" key="7">
    <source>
        <dbReference type="Pfam" id="PF00296"/>
    </source>
</evidence>
<keyword evidence="4" id="KW-0503">Monooxygenase</keyword>
<keyword evidence="3" id="KW-0560">Oxidoreductase</keyword>
<evidence type="ECO:0000313" key="8">
    <source>
        <dbReference type="EMBL" id="AZQ70947.1"/>
    </source>
</evidence>
<dbReference type="EMBL" id="CP034587">
    <property type="protein sequence ID" value="AZQ70947.1"/>
    <property type="molecule type" value="Genomic_DNA"/>
</dbReference>
<evidence type="ECO:0000256" key="1">
    <source>
        <dbReference type="ARBA" id="ARBA00022630"/>
    </source>
</evidence>
<dbReference type="Gene3D" id="3.20.20.30">
    <property type="entry name" value="Luciferase-like domain"/>
    <property type="match status" value="1"/>
</dbReference>
<dbReference type="Proteomes" id="UP000267900">
    <property type="component" value="Chromosome"/>
</dbReference>
<dbReference type="GO" id="GO:0004497">
    <property type="term" value="F:monooxygenase activity"/>
    <property type="evidence" value="ECO:0007669"/>
    <property type="project" value="UniProtKB-KW"/>
</dbReference>
<keyword evidence="1 6" id="KW-0285">Flavoprotein</keyword>
<dbReference type="SUPFAM" id="SSF51679">
    <property type="entry name" value="Bacterial luciferase-like"/>
    <property type="match status" value="1"/>
</dbReference>
<dbReference type="AlphaFoldDB" id="A0A3Q9FTX4"/>
<evidence type="ECO:0000256" key="2">
    <source>
        <dbReference type="ARBA" id="ARBA00022643"/>
    </source>
</evidence>
<dbReference type="PANTHER" id="PTHR30011">
    <property type="entry name" value="ALKANESULFONATE MONOOXYGENASE-RELATED"/>
    <property type="match status" value="1"/>
</dbReference>
<evidence type="ECO:0000256" key="6">
    <source>
        <dbReference type="PIRSR" id="PIRSR000337-1"/>
    </source>
</evidence>
<comment type="similarity">
    <text evidence="5">Belongs to the NtaA/SnaA/DszA monooxygenase family.</text>
</comment>
<keyword evidence="9" id="KW-1185">Reference proteome</keyword>
<dbReference type="InterPro" id="IPR011251">
    <property type="entry name" value="Luciferase-like_dom"/>
</dbReference>
<name>A0A3Q9FTX4_STRLT</name>
<evidence type="ECO:0000256" key="3">
    <source>
        <dbReference type="ARBA" id="ARBA00023002"/>
    </source>
</evidence>
<evidence type="ECO:0000313" key="9">
    <source>
        <dbReference type="Proteomes" id="UP000267900"/>
    </source>
</evidence>
<dbReference type="OrthoDB" id="3265338at2"/>
<dbReference type="PANTHER" id="PTHR30011:SF16">
    <property type="entry name" value="C2H2 FINGER DOMAIN TRANSCRIPTION FACTOR (EUROFUNG)-RELATED"/>
    <property type="match status" value="1"/>
</dbReference>
<dbReference type="InterPro" id="IPR051260">
    <property type="entry name" value="Diverse_substr_monoxygenases"/>
</dbReference>
<dbReference type="RefSeq" id="WP_126913506.1">
    <property type="nucleotide sequence ID" value="NZ_CP034587.1"/>
</dbReference>
<sequence length="359" mass="38837">MPEPTRPLHLSVALDRAGTYAAEPYVDAARLAERGRFDFVTLGDSFGPPGRGRGRLDALAVLARVAPATERIGLVPTVTTTHTEPFHVSSALATLDWASRGRAGWTVEVSTDDREAAAFGRREAPDAWAAWREAEAVADVVARLWDSWEDDAEIRDVPTGRFIDRDKLHHVDFEGPGFSVRGPSIVPRPPQGRPVVAVDATAPAAQATAARHADVAYVRVGNPDDPRAAHAVRAARGDLRQRARAHGRDPGGHDGRLVVLASLPVALHAAADAVALADLVDRWYTDGVADGFHFRPRDPDRDLALLVDGTVPVLQHRGLLRGFYPGSTLREHLCLARPANRYATVREIPVGETTVRETA</sequence>
<dbReference type="PIRSF" id="PIRSF000337">
    <property type="entry name" value="NTA_MOA"/>
    <property type="match status" value="1"/>
</dbReference>
<evidence type="ECO:0000256" key="5">
    <source>
        <dbReference type="ARBA" id="ARBA00033748"/>
    </source>
</evidence>
<reference evidence="8 9" key="1">
    <citation type="submission" date="2018-12" db="EMBL/GenBank/DDBJ databases">
        <title>The whole draft genome of Streptomyce luteoverticillatus CGMCC 15060.</title>
        <authorList>
            <person name="Feng Z."/>
            <person name="Chen G."/>
            <person name="Zhang J."/>
            <person name="Zhu H."/>
            <person name="Yu X."/>
            <person name="Zhang W."/>
            <person name="Zhang X."/>
        </authorList>
    </citation>
    <scope>NUCLEOTIDE SEQUENCE [LARGE SCALE GENOMIC DNA]</scope>
    <source>
        <strain evidence="8 9">CGMCC 15060</strain>
    </source>
</reference>
<dbReference type="GO" id="GO:0016705">
    <property type="term" value="F:oxidoreductase activity, acting on paired donors, with incorporation or reduction of molecular oxygen"/>
    <property type="evidence" value="ECO:0007669"/>
    <property type="project" value="InterPro"/>
</dbReference>
<protein>
    <submittedName>
        <fullName evidence="8">LLM class flavin-dependent oxidoreductase</fullName>
    </submittedName>
</protein>
<dbReference type="InterPro" id="IPR036661">
    <property type="entry name" value="Luciferase-like_sf"/>
</dbReference>
<keyword evidence="2 6" id="KW-0288">FMN</keyword>
<evidence type="ECO:0000256" key="4">
    <source>
        <dbReference type="ARBA" id="ARBA00023033"/>
    </source>
</evidence>
<feature type="binding site" evidence="6">
    <location>
        <position position="77"/>
    </location>
    <ligand>
        <name>FMN</name>
        <dbReference type="ChEBI" id="CHEBI:58210"/>
    </ligand>
</feature>
<dbReference type="InterPro" id="IPR016215">
    <property type="entry name" value="NTA_MOA"/>
</dbReference>
<feature type="domain" description="Luciferase-like" evidence="7">
    <location>
        <begin position="22"/>
        <end position="287"/>
    </location>
</feature>